<keyword evidence="4 7" id="KW-0812">Transmembrane</keyword>
<name>A0A1H5K9Y2_9MICO</name>
<feature type="transmembrane region" description="Helical" evidence="7">
    <location>
        <begin position="131"/>
        <end position="152"/>
    </location>
</feature>
<evidence type="ECO:0000256" key="5">
    <source>
        <dbReference type="ARBA" id="ARBA00022989"/>
    </source>
</evidence>
<feature type="transmembrane region" description="Helical" evidence="7">
    <location>
        <begin position="223"/>
        <end position="247"/>
    </location>
</feature>
<dbReference type="EMBL" id="FNTX01000002">
    <property type="protein sequence ID" value="SEE61307.1"/>
    <property type="molecule type" value="Genomic_DNA"/>
</dbReference>
<organism evidence="10 11">
    <name type="scientific">Ruania alba</name>
    <dbReference type="NCBI Taxonomy" id="648782"/>
    <lineage>
        <taxon>Bacteria</taxon>
        <taxon>Bacillati</taxon>
        <taxon>Actinomycetota</taxon>
        <taxon>Actinomycetes</taxon>
        <taxon>Micrococcales</taxon>
        <taxon>Ruaniaceae</taxon>
        <taxon>Ruania</taxon>
    </lineage>
</organism>
<dbReference type="Proteomes" id="UP000199220">
    <property type="component" value="Unassembled WGS sequence"/>
</dbReference>
<gene>
    <name evidence="10" type="ORF">SAMN04488554_2148</name>
</gene>
<evidence type="ECO:0000256" key="4">
    <source>
        <dbReference type="ARBA" id="ARBA00022692"/>
    </source>
</evidence>
<dbReference type="InterPro" id="IPR035906">
    <property type="entry name" value="MetI-like_sf"/>
</dbReference>
<dbReference type="CDD" id="cd06261">
    <property type="entry name" value="TM_PBP2"/>
    <property type="match status" value="1"/>
</dbReference>
<accession>A0A1H5K9Y2</accession>
<dbReference type="OrthoDB" id="9805974at2"/>
<protein>
    <submittedName>
        <fullName evidence="10">Carbohydrate ABC transporter membrane protein 1, CUT1 family</fullName>
    </submittedName>
</protein>
<dbReference type="PANTHER" id="PTHR30193:SF37">
    <property type="entry name" value="INNER MEMBRANE ABC TRANSPORTER PERMEASE PROTEIN YCJO"/>
    <property type="match status" value="1"/>
</dbReference>
<dbReference type="STRING" id="648782.SAMN04488554_2148"/>
<dbReference type="RefSeq" id="WP_089773152.1">
    <property type="nucleotide sequence ID" value="NZ_FNTX01000002.1"/>
</dbReference>
<keyword evidence="2 7" id="KW-0813">Transport</keyword>
<sequence length="334" mass="36756">MTLTVDTDPLETSGSAKPGPPAGDRFARIKEHRWHYLFVAPMVILLALFTLWPIVASWAYGFYEWDGYGPLEHFIGLDNYREAAADPSFWQAFGNTFWFSFASLFIQAPLALLFALILNNPRLFARNVYRVLLFIPVVSTTAVVGLVFSVLLDTNRGPINVVLTTLGLEPVNFLGDSSTALATVIAVETWRGLGITMIYWLAALQTIPGELYEAAKIDGAGRWRTFGSITLPLLAPFAIIIMLLTFITSFNAFDIVQTMTAGGPNGASDIVQTYIYRYAFAPTQFIPRFGFASAAALLFGLVVMVLTFVQVLLVRQARRKAAGVSQTTDQEATS</sequence>
<dbReference type="GO" id="GO:0055085">
    <property type="term" value="P:transmembrane transport"/>
    <property type="evidence" value="ECO:0007669"/>
    <property type="project" value="InterPro"/>
</dbReference>
<reference evidence="11" key="1">
    <citation type="submission" date="2016-10" db="EMBL/GenBank/DDBJ databases">
        <authorList>
            <person name="Varghese N."/>
            <person name="Submissions S."/>
        </authorList>
    </citation>
    <scope>NUCLEOTIDE SEQUENCE [LARGE SCALE GENOMIC DNA]</scope>
    <source>
        <strain evidence="11">DSM 21368</strain>
    </source>
</reference>
<dbReference type="GO" id="GO:0005886">
    <property type="term" value="C:plasma membrane"/>
    <property type="evidence" value="ECO:0007669"/>
    <property type="project" value="UniProtKB-SubCell"/>
</dbReference>
<dbReference type="PANTHER" id="PTHR30193">
    <property type="entry name" value="ABC TRANSPORTER PERMEASE PROTEIN"/>
    <property type="match status" value="1"/>
</dbReference>
<evidence type="ECO:0000256" key="2">
    <source>
        <dbReference type="ARBA" id="ARBA00022448"/>
    </source>
</evidence>
<dbReference type="Pfam" id="PF00528">
    <property type="entry name" value="BPD_transp_1"/>
    <property type="match status" value="1"/>
</dbReference>
<dbReference type="InterPro" id="IPR000515">
    <property type="entry name" value="MetI-like"/>
</dbReference>
<feature type="compositionally biased region" description="Polar residues" evidence="8">
    <location>
        <begin position="1"/>
        <end position="15"/>
    </location>
</feature>
<evidence type="ECO:0000313" key="11">
    <source>
        <dbReference type="Proteomes" id="UP000199220"/>
    </source>
</evidence>
<dbReference type="SUPFAM" id="SSF161098">
    <property type="entry name" value="MetI-like"/>
    <property type="match status" value="1"/>
</dbReference>
<comment type="subcellular location">
    <subcellularLocation>
        <location evidence="1 7">Cell membrane</location>
        <topology evidence="1 7">Multi-pass membrane protein</topology>
    </subcellularLocation>
</comment>
<feature type="domain" description="ABC transmembrane type-1" evidence="9">
    <location>
        <begin position="93"/>
        <end position="310"/>
    </location>
</feature>
<keyword evidence="3" id="KW-1003">Cell membrane</keyword>
<feature type="transmembrane region" description="Helical" evidence="7">
    <location>
        <begin position="289"/>
        <end position="313"/>
    </location>
</feature>
<evidence type="ECO:0000256" key="3">
    <source>
        <dbReference type="ARBA" id="ARBA00022475"/>
    </source>
</evidence>
<keyword evidence="5 7" id="KW-1133">Transmembrane helix</keyword>
<evidence type="ECO:0000256" key="7">
    <source>
        <dbReference type="RuleBase" id="RU363032"/>
    </source>
</evidence>
<evidence type="ECO:0000256" key="1">
    <source>
        <dbReference type="ARBA" id="ARBA00004651"/>
    </source>
</evidence>
<evidence type="ECO:0000313" key="10">
    <source>
        <dbReference type="EMBL" id="SEE61307.1"/>
    </source>
</evidence>
<evidence type="ECO:0000259" key="9">
    <source>
        <dbReference type="PROSITE" id="PS50928"/>
    </source>
</evidence>
<evidence type="ECO:0000256" key="6">
    <source>
        <dbReference type="ARBA" id="ARBA00023136"/>
    </source>
</evidence>
<dbReference type="InterPro" id="IPR051393">
    <property type="entry name" value="ABC_transporter_permease"/>
</dbReference>
<keyword evidence="6 7" id="KW-0472">Membrane</keyword>
<keyword evidence="11" id="KW-1185">Reference proteome</keyword>
<comment type="similarity">
    <text evidence="7">Belongs to the binding-protein-dependent transport system permease family.</text>
</comment>
<dbReference type="Gene3D" id="1.10.3720.10">
    <property type="entry name" value="MetI-like"/>
    <property type="match status" value="1"/>
</dbReference>
<dbReference type="PROSITE" id="PS50928">
    <property type="entry name" value="ABC_TM1"/>
    <property type="match status" value="1"/>
</dbReference>
<dbReference type="AlphaFoldDB" id="A0A1H5K9Y2"/>
<feature type="transmembrane region" description="Helical" evidence="7">
    <location>
        <begin position="97"/>
        <end position="119"/>
    </location>
</feature>
<feature type="transmembrane region" description="Helical" evidence="7">
    <location>
        <begin position="34"/>
        <end position="60"/>
    </location>
</feature>
<feature type="transmembrane region" description="Helical" evidence="7">
    <location>
        <begin position="180"/>
        <end position="202"/>
    </location>
</feature>
<evidence type="ECO:0000256" key="8">
    <source>
        <dbReference type="SAM" id="MobiDB-lite"/>
    </source>
</evidence>
<proteinExistence type="inferred from homology"/>
<feature type="region of interest" description="Disordered" evidence="8">
    <location>
        <begin position="1"/>
        <end position="22"/>
    </location>
</feature>